<proteinExistence type="inferred from homology"/>
<reference evidence="10" key="1">
    <citation type="submission" date="2016-10" db="EMBL/GenBank/DDBJ databases">
        <authorList>
            <person name="Varghese N."/>
            <person name="Submissions S."/>
        </authorList>
    </citation>
    <scope>NUCLEOTIDE SEQUENCE [LARGE SCALE GENOMIC DNA]</scope>
    <source>
        <strain evidence="10">DSM 3695</strain>
    </source>
</reference>
<keyword evidence="5" id="KW-0676">Redox-active center</keyword>
<dbReference type="InterPro" id="IPR013766">
    <property type="entry name" value="Thioredoxin_domain"/>
</dbReference>
<evidence type="ECO:0000313" key="9">
    <source>
        <dbReference type="EMBL" id="SEW52341.1"/>
    </source>
</evidence>
<evidence type="ECO:0000256" key="3">
    <source>
        <dbReference type="ARBA" id="ARBA00022982"/>
    </source>
</evidence>
<dbReference type="STRING" id="29529.SAMN04488122_4777"/>
<dbReference type="Proteomes" id="UP000199310">
    <property type="component" value="Unassembled WGS sequence"/>
</dbReference>
<dbReference type="GO" id="GO:0005829">
    <property type="term" value="C:cytosol"/>
    <property type="evidence" value="ECO:0007669"/>
    <property type="project" value="TreeGrafter"/>
</dbReference>
<evidence type="ECO:0000256" key="5">
    <source>
        <dbReference type="ARBA" id="ARBA00023284"/>
    </source>
</evidence>
<dbReference type="CDD" id="cd02947">
    <property type="entry name" value="TRX_family"/>
    <property type="match status" value="1"/>
</dbReference>
<dbReference type="GO" id="GO:0015035">
    <property type="term" value="F:protein-disulfide reductase activity"/>
    <property type="evidence" value="ECO:0007669"/>
    <property type="project" value="UniProtKB-UniRule"/>
</dbReference>
<dbReference type="PROSITE" id="PS00194">
    <property type="entry name" value="THIOREDOXIN_1"/>
    <property type="match status" value="1"/>
</dbReference>
<evidence type="ECO:0000256" key="7">
    <source>
        <dbReference type="SAM" id="MobiDB-lite"/>
    </source>
</evidence>
<dbReference type="Pfam" id="PF00085">
    <property type="entry name" value="Thioredoxin"/>
    <property type="match status" value="1"/>
</dbReference>
<dbReference type="EMBL" id="FOJG01000002">
    <property type="protein sequence ID" value="SEW52341.1"/>
    <property type="molecule type" value="Genomic_DNA"/>
</dbReference>
<evidence type="ECO:0000256" key="1">
    <source>
        <dbReference type="ARBA" id="ARBA00008987"/>
    </source>
</evidence>
<evidence type="ECO:0000256" key="2">
    <source>
        <dbReference type="ARBA" id="ARBA00022448"/>
    </source>
</evidence>
<dbReference type="PANTHER" id="PTHR45663:SF11">
    <property type="entry name" value="GEO12009P1"/>
    <property type="match status" value="1"/>
</dbReference>
<dbReference type="InterPro" id="IPR036249">
    <property type="entry name" value="Thioredoxin-like_sf"/>
</dbReference>
<sequence>MSKRFTDSNFSHEVLSSNKLCVVDFWAQWCGPCREMAPIIEELSDKYADKIIVGKLDVDENPEYSKGYGVTSIPVIMFFRNRQVVYKHVGSISKEKLDKEIQEYLESPNKIQESLKSSGSIHEMPPLPGLPLSPKYKRDA</sequence>
<name>A0A1I0S8E7_9BACT</name>
<accession>A0A1I0S8E7</accession>
<evidence type="ECO:0000259" key="8">
    <source>
        <dbReference type="PROSITE" id="PS51352"/>
    </source>
</evidence>
<keyword evidence="3" id="KW-0249">Electron transport</keyword>
<keyword evidence="2" id="KW-0813">Transport</keyword>
<dbReference type="SUPFAM" id="SSF52833">
    <property type="entry name" value="Thioredoxin-like"/>
    <property type="match status" value="1"/>
</dbReference>
<organism evidence="9 10">
    <name type="scientific">Chitinophaga arvensicola</name>
    <dbReference type="NCBI Taxonomy" id="29529"/>
    <lineage>
        <taxon>Bacteria</taxon>
        <taxon>Pseudomonadati</taxon>
        <taxon>Bacteroidota</taxon>
        <taxon>Chitinophagia</taxon>
        <taxon>Chitinophagales</taxon>
        <taxon>Chitinophagaceae</taxon>
        <taxon>Chitinophaga</taxon>
    </lineage>
</organism>
<feature type="domain" description="Thioredoxin" evidence="8">
    <location>
        <begin position="1"/>
        <end position="106"/>
    </location>
</feature>
<evidence type="ECO:0000256" key="6">
    <source>
        <dbReference type="NCBIfam" id="TIGR01068"/>
    </source>
</evidence>
<dbReference type="InterPro" id="IPR017937">
    <property type="entry name" value="Thioredoxin_CS"/>
</dbReference>
<dbReference type="PRINTS" id="PR00421">
    <property type="entry name" value="THIOREDOXIN"/>
</dbReference>
<gene>
    <name evidence="9" type="ORF">SAMN04488122_4777</name>
</gene>
<evidence type="ECO:0000256" key="4">
    <source>
        <dbReference type="ARBA" id="ARBA00023157"/>
    </source>
</evidence>
<dbReference type="AlphaFoldDB" id="A0A1I0S8E7"/>
<protein>
    <recommendedName>
        <fullName evidence="6">Thioredoxin</fullName>
    </recommendedName>
</protein>
<dbReference type="FunFam" id="3.40.30.10:FF:000001">
    <property type="entry name" value="Thioredoxin"/>
    <property type="match status" value="1"/>
</dbReference>
<evidence type="ECO:0000313" key="10">
    <source>
        <dbReference type="Proteomes" id="UP000199310"/>
    </source>
</evidence>
<dbReference type="PANTHER" id="PTHR45663">
    <property type="entry name" value="GEO12009P1"/>
    <property type="match status" value="1"/>
</dbReference>
<feature type="region of interest" description="Disordered" evidence="7">
    <location>
        <begin position="113"/>
        <end position="140"/>
    </location>
</feature>
<dbReference type="OrthoDB" id="9790390at2"/>
<keyword evidence="4" id="KW-1015">Disulfide bond</keyword>
<dbReference type="PROSITE" id="PS51352">
    <property type="entry name" value="THIOREDOXIN_2"/>
    <property type="match status" value="1"/>
</dbReference>
<dbReference type="InterPro" id="IPR005746">
    <property type="entry name" value="Thioredoxin"/>
</dbReference>
<dbReference type="Gene3D" id="3.40.30.10">
    <property type="entry name" value="Glutaredoxin"/>
    <property type="match status" value="1"/>
</dbReference>
<dbReference type="RefSeq" id="WP_089898716.1">
    <property type="nucleotide sequence ID" value="NZ_FOJG01000002.1"/>
</dbReference>
<keyword evidence="10" id="KW-1185">Reference proteome</keyword>
<dbReference type="GO" id="GO:0045454">
    <property type="term" value="P:cell redox homeostasis"/>
    <property type="evidence" value="ECO:0007669"/>
    <property type="project" value="TreeGrafter"/>
</dbReference>
<comment type="similarity">
    <text evidence="1">Belongs to the thioredoxin family.</text>
</comment>
<dbReference type="NCBIfam" id="TIGR01068">
    <property type="entry name" value="thioredoxin"/>
    <property type="match status" value="1"/>
</dbReference>